<keyword evidence="4" id="KW-0812">Transmembrane</keyword>
<evidence type="ECO:0000256" key="6">
    <source>
        <dbReference type="ARBA" id="ARBA00023136"/>
    </source>
</evidence>
<evidence type="ECO:0000256" key="5">
    <source>
        <dbReference type="ARBA" id="ARBA00022989"/>
    </source>
</evidence>
<dbReference type="AlphaFoldDB" id="A0A285JXV0"/>
<dbReference type="InterPro" id="IPR003370">
    <property type="entry name" value="Chromate_transpt"/>
</dbReference>
<evidence type="ECO:0000313" key="8">
    <source>
        <dbReference type="Proteomes" id="UP000219612"/>
    </source>
</evidence>
<keyword evidence="6" id="KW-0472">Membrane</keyword>
<proteinExistence type="inferred from homology"/>
<evidence type="ECO:0000256" key="4">
    <source>
        <dbReference type="ARBA" id="ARBA00022692"/>
    </source>
</evidence>
<dbReference type="EMBL" id="OBDY01000026">
    <property type="protein sequence ID" value="SNY64116.1"/>
    <property type="molecule type" value="Genomic_DNA"/>
</dbReference>
<dbReference type="RefSeq" id="WP_218854817.1">
    <property type="nucleotide sequence ID" value="NZ_OBDY01000026.1"/>
</dbReference>
<keyword evidence="8" id="KW-1185">Reference proteome</keyword>
<organism evidence="7 8">
    <name type="scientific">Paractinoplanes atraurantiacus</name>
    <dbReference type="NCBI Taxonomy" id="1036182"/>
    <lineage>
        <taxon>Bacteria</taxon>
        <taxon>Bacillati</taxon>
        <taxon>Actinomycetota</taxon>
        <taxon>Actinomycetes</taxon>
        <taxon>Micromonosporales</taxon>
        <taxon>Micromonosporaceae</taxon>
        <taxon>Paractinoplanes</taxon>
    </lineage>
</organism>
<reference evidence="7 8" key="1">
    <citation type="submission" date="2017-09" db="EMBL/GenBank/DDBJ databases">
        <authorList>
            <person name="Ehlers B."/>
            <person name="Leendertz F.H."/>
        </authorList>
    </citation>
    <scope>NUCLEOTIDE SEQUENCE [LARGE SCALE GENOMIC DNA]</scope>
    <source>
        <strain evidence="7 8">CGMCC 4.6857</strain>
    </source>
</reference>
<dbReference type="NCBIfam" id="TIGR00937">
    <property type="entry name" value="2A51"/>
    <property type="match status" value="1"/>
</dbReference>
<dbReference type="Proteomes" id="UP000219612">
    <property type="component" value="Unassembled WGS sequence"/>
</dbReference>
<dbReference type="InterPro" id="IPR014047">
    <property type="entry name" value="Chr_Tranpt_l_chain"/>
</dbReference>
<evidence type="ECO:0000256" key="1">
    <source>
        <dbReference type="ARBA" id="ARBA00004651"/>
    </source>
</evidence>
<keyword evidence="5" id="KW-1133">Transmembrane helix</keyword>
<accession>A0A285JXV0</accession>
<sequence length="452" mass="47695">MTEVTPRRDVVPLREAVRAWFAISLQTFGGPAGQIAVMQRHLVDERRWIGQRRFLHALNYCMLLPGPEAQQLAIYVGWLLNGVRGGLIAGTLFVLPGMVALLALSAIYVGFGDTTVVTALFAGLAPAVVAIVAQAVWRVGRRSLTNRFLVGFAVAAFVSLAVFGVPFPVVIAVAAPAGWALHRWRPMPAASGGGAEGPEPLISDDALHHDQPSTRRAGKILVIGLVAWLLPVALFAIVTGTGSVFTQQGLFFSGTAVVTFGGAYAVLAFVAQRAVEYYSWLSAGDMVRGLALAETTPGPLIMVVQFVAFLGAYNNPGSMDPWVAGVIASLLTTWVTFVPCFLFILLGAPYVEKLRGNHALSAALTGITAAVVGVIANLGLYFAVHTLFGATKTITTGPLNLQIPDLGTIRWTPVAIAVIAAVLIFTLKWPVLRVLGVCALLGLTAGLAGLLN</sequence>
<dbReference type="Pfam" id="PF02417">
    <property type="entry name" value="Chromate_transp"/>
    <property type="match status" value="2"/>
</dbReference>
<evidence type="ECO:0000313" key="7">
    <source>
        <dbReference type="EMBL" id="SNY64116.1"/>
    </source>
</evidence>
<dbReference type="PANTHER" id="PTHR33567:SF3">
    <property type="entry name" value="CHROMATE ION TRANSPORTER (EUROFUNG)"/>
    <property type="match status" value="1"/>
</dbReference>
<protein>
    <submittedName>
        <fullName evidence="7">Chromate transporter</fullName>
    </submittedName>
</protein>
<comment type="subcellular location">
    <subcellularLocation>
        <location evidence="1">Cell membrane</location>
        <topology evidence="1">Multi-pass membrane protein</topology>
    </subcellularLocation>
</comment>
<dbReference type="PANTHER" id="PTHR33567">
    <property type="entry name" value="CHROMATE ION TRANSPORTER (EUROFUNG)"/>
    <property type="match status" value="1"/>
</dbReference>
<keyword evidence="3" id="KW-1003">Cell membrane</keyword>
<evidence type="ECO:0000256" key="3">
    <source>
        <dbReference type="ARBA" id="ARBA00022475"/>
    </source>
</evidence>
<evidence type="ECO:0000256" key="2">
    <source>
        <dbReference type="ARBA" id="ARBA00005262"/>
    </source>
</evidence>
<name>A0A285JXV0_9ACTN</name>
<dbReference type="GO" id="GO:0015109">
    <property type="term" value="F:chromate transmembrane transporter activity"/>
    <property type="evidence" value="ECO:0007669"/>
    <property type="project" value="InterPro"/>
</dbReference>
<dbReference type="PIRSF" id="PIRSF004810">
    <property type="entry name" value="ChrA"/>
    <property type="match status" value="1"/>
</dbReference>
<dbReference type="GO" id="GO:0005886">
    <property type="term" value="C:plasma membrane"/>
    <property type="evidence" value="ECO:0007669"/>
    <property type="project" value="UniProtKB-SubCell"/>
</dbReference>
<comment type="similarity">
    <text evidence="2">Belongs to the chromate ion transporter (CHR) (TC 2.A.51) family.</text>
</comment>
<gene>
    <name evidence="7" type="ORF">SAMN05421748_12644</name>
</gene>